<keyword evidence="1" id="KW-0472">Membrane</keyword>
<keyword evidence="1" id="KW-1133">Transmembrane helix</keyword>
<gene>
    <name evidence="2" type="ORF">M752DRAFT_67493</name>
</gene>
<sequence length="174" mass="19107">MELAAEDGRAQRDRSYLRILAPPPTFSVSVSGAELRAAARRSRFPFTLPFTPPPTAPCVLGCPWTALHLSFLHNTLFTRHSRRALARSQPQLLQLLIWVPILFFGPPLSPFFLLILLATTPSRCRQHGLYFTVSSSSLLPPQSLSALTPGTNTWFLASGSHRGLARADCGLTSI</sequence>
<evidence type="ECO:0000313" key="3">
    <source>
        <dbReference type="Proteomes" id="UP000254937"/>
    </source>
</evidence>
<organism evidence="2 3">
    <name type="scientific">Aspergillus phoenicis ATCC 13157</name>
    <dbReference type="NCBI Taxonomy" id="1353007"/>
    <lineage>
        <taxon>Eukaryota</taxon>
        <taxon>Fungi</taxon>
        <taxon>Dikarya</taxon>
        <taxon>Ascomycota</taxon>
        <taxon>Pezizomycotina</taxon>
        <taxon>Eurotiomycetes</taxon>
        <taxon>Eurotiomycetidae</taxon>
        <taxon>Eurotiales</taxon>
        <taxon>Aspergillaceae</taxon>
        <taxon>Aspergillus</taxon>
    </lineage>
</organism>
<dbReference type="Proteomes" id="UP000254937">
    <property type="component" value="Unassembled WGS sequence"/>
</dbReference>
<evidence type="ECO:0000313" key="2">
    <source>
        <dbReference type="EMBL" id="RDK46964.1"/>
    </source>
</evidence>
<feature type="transmembrane region" description="Helical" evidence="1">
    <location>
        <begin position="92"/>
        <end position="117"/>
    </location>
</feature>
<keyword evidence="3" id="KW-1185">Reference proteome</keyword>
<accession>A0A370PYI7</accession>
<keyword evidence="1" id="KW-0812">Transmembrane</keyword>
<dbReference type="AlphaFoldDB" id="A0A370PYI7"/>
<protein>
    <submittedName>
        <fullName evidence="2">Uncharacterized protein</fullName>
    </submittedName>
</protein>
<reference evidence="2 3" key="1">
    <citation type="submission" date="2018-07" db="EMBL/GenBank/DDBJ databases">
        <title>Section-level genome sequencing of Aspergillus section Nigri to investigate inter- and intra-species variation.</title>
        <authorList>
            <consortium name="DOE Joint Genome Institute"/>
            <person name="Vesth T.C."/>
            <person name="Nybo J.L."/>
            <person name="Theobald S."/>
            <person name="Frisvad J.C."/>
            <person name="Larsen T.O."/>
            <person name="Nielsen K.F."/>
            <person name="Hoof J.B."/>
            <person name="Brandl J."/>
            <person name="Salamov A."/>
            <person name="Riley R."/>
            <person name="Gladden J.M."/>
            <person name="Phatale P."/>
            <person name="Nielsen M.T."/>
            <person name="Lyhne E.K."/>
            <person name="Kogle M.E."/>
            <person name="Strasser K."/>
            <person name="McDonnell E."/>
            <person name="Barry K."/>
            <person name="Clum A."/>
            <person name="Chen C."/>
            <person name="Nolan M."/>
            <person name="Sandor L."/>
            <person name="Kuo A."/>
            <person name="Lipzen A."/>
            <person name="Hainaut M."/>
            <person name="Drula E."/>
            <person name="Tsang A."/>
            <person name="Magnuson J.K."/>
            <person name="Henrissat B."/>
            <person name="Wiebenga A."/>
            <person name="Simmons B.A."/>
            <person name="Makela M.R."/>
            <person name="De vries R.P."/>
            <person name="Grigoriev I.V."/>
            <person name="Mortensen U.H."/>
            <person name="Baker S.E."/>
            <person name="Andersen M.R."/>
        </authorList>
    </citation>
    <scope>NUCLEOTIDE SEQUENCE [LARGE SCALE GENOMIC DNA]</scope>
    <source>
        <strain evidence="2 3">ATCC 13157</strain>
    </source>
</reference>
<evidence type="ECO:0000256" key="1">
    <source>
        <dbReference type="SAM" id="Phobius"/>
    </source>
</evidence>
<proteinExistence type="predicted"/>
<dbReference type="EMBL" id="KZ851845">
    <property type="protein sequence ID" value="RDK46964.1"/>
    <property type="molecule type" value="Genomic_DNA"/>
</dbReference>
<name>A0A370PYI7_ASPPH</name>